<dbReference type="STRING" id="218851.A0A2G5FAP9"/>
<keyword evidence="9" id="KW-1185">Reference proteome</keyword>
<dbReference type="SUPFAM" id="SSF55455">
    <property type="entry name" value="SRF-like"/>
    <property type="match status" value="1"/>
</dbReference>
<protein>
    <recommendedName>
        <fullName evidence="7">MADS-box domain-containing protein</fullName>
    </recommendedName>
</protein>
<sequence>MSSGKKTAGRKKIAIEKIMVPKSLHVTFSKRSNGIFKKATELATLCGAHPFVLIFSPGGNPHLFVHPSVKTIVNRFLTNGGQVENQNVADYDDYKSACIDGLAHRYNELKDQVEAAEKKRDEKKNDNVKSPQYSLITSKFGKLDYSKIGNLNNIFEQAKHNAENQFPMFFKPLSSIYIANNQPIGYSDALALEVANQPGELMELTMQAPDLHDIIDQQVPICRTDPGSSLFASWTSNMDLNQDNFGNPLNLPMGSISSNMVPVPNHYEYINPGGFVEPMVPYESIRSTELVMEPQSSLMGRSRYLSVHKVTQFNEFVRTPLPVVSPSHDGIVHPSTPISRATTHVAALNEAIMPSPGFDVSNHFYGSEEDDVGRFYQEPIARMNQS</sequence>
<comment type="subcellular location">
    <subcellularLocation>
        <location evidence="1">Nucleus</location>
    </subcellularLocation>
</comment>
<dbReference type="InParanoid" id="A0A2G5FAP9"/>
<accession>A0A2G5FAP9</accession>
<evidence type="ECO:0000259" key="7">
    <source>
        <dbReference type="PROSITE" id="PS50066"/>
    </source>
</evidence>
<keyword evidence="2" id="KW-0805">Transcription regulation</keyword>
<evidence type="ECO:0000256" key="6">
    <source>
        <dbReference type="SAM" id="Coils"/>
    </source>
</evidence>
<dbReference type="InterPro" id="IPR036879">
    <property type="entry name" value="TF_MADSbox_sf"/>
</dbReference>
<evidence type="ECO:0000256" key="1">
    <source>
        <dbReference type="ARBA" id="ARBA00004123"/>
    </source>
</evidence>
<dbReference type="AlphaFoldDB" id="A0A2G5FAP9"/>
<dbReference type="GO" id="GO:0005634">
    <property type="term" value="C:nucleus"/>
    <property type="evidence" value="ECO:0007669"/>
    <property type="project" value="UniProtKB-SubCell"/>
</dbReference>
<dbReference type="GO" id="GO:0000978">
    <property type="term" value="F:RNA polymerase II cis-regulatory region sequence-specific DNA binding"/>
    <property type="evidence" value="ECO:0007669"/>
    <property type="project" value="TreeGrafter"/>
</dbReference>
<reference evidence="8 9" key="1">
    <citation type="submission" date="2017-09" db="EMBL/GenBank/DDBJ databases">
        <title>WGS assembly of Aquilegia coerulea Goldsmith.</title>
        <authorList>
            <person name="Hodges S."/>
            <person name="Kramer E."/>
            <person name="Nordborg M."/>
            <person name="Tomkins J."/>
            <person name="Borevitz J."/>
            <person name="Derieg N."/>
            <person name="Yan J."/>
            <person name="Mihaltcheva S."/>
            <person name="Hayes R.D."/>
            <person name="Rokhsar D."/>
        </authorList>
    </citation>
    <scope>NUCLEOTIDE SEQUENCE [LARGE SCALE GENOMIC DNA]</scope>
    <source>
        <strain evidence="9">cv. Goldsmith</strain>
    </source>
</reference>
<evidence type="ECO:0000313" key="9">
    <source>
        <dbReference type="Proteomes" id="UP000230069"/>
    </source>
</evidence>
<dbReference type="Pfam" id="PF00319">
    <property type="entry name" value="SRF-TF"/>
    <property type="match status" value="1"/>
</dbReference>
<name>A0A2G5FAP9_AQUCA</name>
<dbReference type="PANTHER" id="PTHR11945">
    <property type="entry name" value="MADS BOX PROTEIN"/>
    <property type="match status" value="1"/>
</dbReference>
<evidence type="ECO:0000256" key="2">
    <source>
        <dbReference type="ARBA" id="ARBA00023015"/>
    </source>
</evidence>
<dbReference type="Proteomes" id="UP000230069">
    <property type="component" value="Unassembled WGS sequence"/>
</dbReference>
<dbReference type="InterPro" id="IPR002100">
    <property type="entry name" value="TF_MADSbox"/>
</dbReference>
<dbReference type="SMART" id="SM00432">
    <property type="entry name" value="MADS"/>
    <property type="match status" value="1"/>
</dbReference>
<gene>
    <name evidence="8" type="ORF">AQUCO_00100458v1</name>
</gene>
<dbReference type="OrthoDB" id="10415431at2759"/>
<evidence type="ECO:0000256" key="4">
    <source>
        <dbReference type="ARBA" id="ARBA00023163"/>
    </source>
</evidence>
<keyword evidence="3" id="KW-0238">DNA-binding</keyword>
<dbReference type="GO" id="GO:0000981">
    <property type="term" value="F:DNA-binding transcription factor activity, RNA polymerase II-specific"/>
    <property type="evidence" value="ECO:0007669"/>
    <property type="project" value="TreeGrafter"/>
</dbReference>
<dbReference type="PANTHER" id="PTHR11945:SF629">
    <property type="entry name" value="OS02G0164450 PROTEIN"/>
    <property type="match status" value="1"/>
</dbReference>
<proteinExistence type="predicted"/>
<feature type="coiled-coil region" evidence="6">
    <location>
        <begin position="99"/>
        <end position="126"/>
    </location>
</feature>
<keyword evidence="4" id="KW-0804">Transcription</keyword>
<dbReference type="PRINTS" id="PR00404">
    <property type="entry name" value="MADSDOMAIN"/>
</dbReference>
<keyword evidence="6" id="KW-0175">Coiled coil</keyword>
<keyword evidence="5" id="KW-0539">Nucleus</keyword>
<organism evidence="8 9">
    <name type="scientific">Aquilegia coerulea</name>
    <name type="common">Rocky mountain columbine</name>
    <dbReference type="NCBI Taxonomy" id="218851"/>
    <lineage>
        <taxon>Eukaryota</taxon>
        <taxon>Viridiplantae</taxon>
        <taxon>Streptophyta</taxon>
        <taxon>Embryophyta</taxon>
        <taxon>Tracheophyta</taxon>
        <taxon>Spermatophyta</taxon>
        <taxon>Magnoliopsida</taxon>
        <taxon>Ranunculales</taxon>
        <taxon>Ranunculaceae</taxon>
        <taxon>Thalictroideae</taxon>
        <taxon>Aquilegia</taxon>
    </lineage>
</organism>
<dbReference type="Gene3D" id="3.40.1810.10">
    <property type="entry name" value="Transcription factor, MADS-box"/>
    <property type="match status" value="1"/>
</dbReference>
<dbReference type="PROSITE" id="PS50066">
    <property type="entry name" value="MADS_BOX_2"/>
    <property type="match status" value="1"/>
</dbReference>
<dbReference type="EMBL" id="KZ305018">
    <property type="protein sequence ID" value="PIA65000.1"/>
    <property type="molecule type" value="Genomic_DNA"/>
</dbReference>
<evidence type="ECO:0000256" key="3">
    <source>
        <dbReference type="ARBA" id="ARBA00023125"/>
    </source>
</evidence>
<evidence type="ECO:0000256" key="5">
    <source>
        <dbReference type="ARBA" id="ARBA00023242"/>
    </source>
</evidence>
<evidence type="ECO:0000313" key="8">
    <source>
        <dbReference type="EMBL" id="PIA65000.1"/>
    </source>
</evidence>
<feature type="domain" description="MADS-box" evidence="7">
    <location>
        <begin position="8"/>
        <end position="68"/>
    </location>
</feature>
<dbReference type="GO" id="GO:0046983">
    <property type="term" value="F:protein dimerization activity"/>
    <property type="evidence" value="ECO:0007669"/>
    <property type="project" value="InterPro"/>
</dbReference>